<accession>A0A3E0B2V6</accession>
<sequence>MFEKEIEFKNLLTESEYGKIRNDHFSGGQPLHLTNYYIDNNELQLINNLLMLRIRVEGGKQLMTVKIPDERHVVCEYSGVTDIDLTEGAAIDESSIPENIRGQLKQRNIRMDSLAIQGTLVTERFEKPLNLGLLVLDRSTYLGTTDFELEFEAPDVSTGQAEFTQILNNYGIVRRDEIVKSARFYNALKHKKGVN</sequence>
<dbReference type="CDD" id="cd07762">
    <property type="entry name" value="CYTH-like_Pase_1"/>
    <property type="match status" value="1"/>
</dbReference>
<reference evidence="2 3" key="1">
    <citation type="submission" date="2018-08" db="EMBL/GenBank/DDBJ databases">
        <title>Genomic Encyclopedia of Type Strains, Phase IV (KMG-IV): sequencing the most valuable type-strain genomes for metagenomic binning, comparative biology and taxonomic classification.</title>
        <authorList>
            <person name="Goeker M."/>
        </authorList>
    </citation>
    <scope>NUCLEOTIDE SEQUENCE [LARGE SCALE GENOMIC DNA]</scope>
    <source>
        <strain evidence="2 3">DSM 17274</strain>
    </source>
</reference>
<dbReference type="Gene3D" id="2.40.320.10">
    <property type="entry name" value="Hypothetical Protein Pfu-838710-001"/>
    <property type="match status" value="1"/>
</dbReference>
<name>A0A3E0B2V6_9STAP</name>
<protein>
    <submittedName>
        <fullName evidence="2">Uncharacterized protein YjbK</fullName>
    </submittedName>
</protein>
<evidence type="ECO:0000259" key="1">
    <source>
        <dbReference type="PROSITE" id="PS51707"/>
    </source>
</evidence>
<dbReference type="Pfam" id="PF01928">
    <property type="entry name" value="CYTH"/>
    <property type="match status" value="1"/>
</dbReference>
<dbReference type="PIRSF" id="PIRSF012526">
    <property type="entry name" value="CYTH_UCP012526"/>
    <property type="match status" value="1"/>
</dbReference>
<proteinExistence type="predicted"/>
<dbReference type="AlphaFoldDB" id="A0A3E0B2V6"/>
<dbReference type="InterPro" id="IPR033469">
    <property type="entry name" value="CYTH-like_dom_sf"/>
</dbReference>
<dbReference type="PROSITE" id="PS51707">
    <property type="entry name" value="CYTH"/>
    <property type="match status" value="1"/>
</dbReference>
<organism evidence="2 3">
    <name type="scientific">Jeotgalicoccus halotolerans</name>
    <dbReference type="NCBI Taxonomy" id="157227"/>
    <lineage>
        <taxon>Bacteria</taxon>
        <taxon>Bacillati</taxon>
        <taxon>Bacillota</taxon>
        <taxon>Bacilli</taxon>
        <taxon>Bacillales</taxon>
        <taxon>Staphylococcaceae</taxon>
        <taxon>Jeotgalicoccus</taxon>
    </lineage>
</organism>
<evidence type="ECO:0000313" key="2">
    <source>
        <dbReference type="EMBL" id="REG26271.1"/>
    </source>
</evidence>
<gene>
    <name evidence="2" type="ORF">DFR63_0154</name>
</gene>
<dbReference type="SMART" id="SM01118">
    <property type="entry name" value="CYTH"/>
    <property type="match status" value="1"/>
</dbReference>
<evidence type="ECO:0000313" key="3">
    <source>
        <dbReference type="Proteomes" id="UP000257076"/>
    </source>
</evidence>
<comment type="caution">
    <text evidence="2">The sequence shown here is derived from an EMBL/GenBank/DDBJ whole genome shotgun (WGS) entry which is preliminary data.</text>
</comment>
<keyword evidence="3" id="KW-1185">Reference proteome</keyword>
<dbReference type="InterPro" id="IPR023577">
    <property type="entry name" value="CYTH_domain"/>
</dbReference>
<dbReference type="EMBL" id="QUMW01000003">
    <property type="protein sequence ID" value="REG26271.1"/>
    <property type="molecule type" value="Genomic_DNA"/>
</dbReference>
<feature type="domain" description="CYTH" evidence="1">
    <location>
        <begin position="3"/>
        <end position="191"/>
    </location>
</feature>
<dbReference type="InterPro" id="IPR009195">
    <property type="entry name" value="Uncharacterised_YjbK"/>
</dbReference>
<dbReference type="RefSeq" id="WP_162842244.1">
    <property type="nucleotide sequence ID" value="NZ_CBCSHX010000012.1"/>
</dbReference>
<dbReference type="Proteomes" id="UP000257076">
    <property type="component" value="Unassembled WGS sequence"/>
</dbReference>
<dbReference type="SUPFAM" id="SSF55154">
    <property type="entry name" value="CYTH-like phosphatases"/>
    <property type="match status" value="1"/>
</dbReference>